<gene>
    <name evidence="3" type="primary">AlNc14C16G1778</name>
    <name evidence="3" type="ORF">ALNC14_020830</name>
</gene>
<name>F0W4A7_9STRA</name>
<feature type="compositionally biased region" description="Polar residues" evidence="1">
    <location>
        <begin position="348"/>
        <end position="358"/>
    </location>
</feature>
<dbReference type="InterPro" id="IPR054722">
    <property type="entry name" value="PolX-like_BBD"/>
</dbReference>
<feature type="domain" description="Retrovirus-related Pol polyprotein from transposon TNT 1-94-like beta-barrel" evidence="2">
    <location>
        <begin position="153"/>
        <end position="237"/>
    </location>
</feature>
<protein>
    <submittedName>
        <fullName evidence="3">Uncharacterized protein AlNc14C16G1778</fullName>
    </submittedName>
</protein>
<sequence length="371" mass="41794">MKLLTGPKAVHRSWKDHFLYLTAVSDACGGTDNLVLENIVHYADPSARMMMLSWLVIHRMDYLRQAEELSQFAQSTEIEVRTKHFGRDVVNAVDPRKTFKNKEKIDHQSLKKCYRCGNVGHLNAIRPCREKQIQQEDSTLAIGSCGATSKSHWILDSGSRRHLVNDLNFLEDPVDFNSECLMAASDGEPIRIRNQGSVVITVKALGVRKTFRLLDVQYDENLERNIISYGKLEQKGCVLEYREGRRVLVSFTGGVTFVDVNCGNNVFFVEVYEDKFREYGSTTGGIMTVLAKSEHESDLIFQCGTLVKFHLRLGHLCYDTIIKMAGDPASGIKLTDTERESCLACAQGKQTKNVQSNKDTGKNSPIDVMEE</sequence>
<dbReference type="HOGENOM" id="CLU_064610_0_0_1"/>
<organism evidence="3">
    <name type="scientific">Albugo laibachii Nc14</name>
    <dbReference type="NCBI Taxonomy" id="890382"/>
    <lineage>
        <taxon>Eukaryota</taxon>
        <taxon>Sar</taxon>
        <taxon>Stramenopiles</taxon>
        <taxon>Oomycota</taxon>
        <taxon>Peronosporomycetes</taxon>
        <taxon>Albuginales</taxon>
        <taxon>Albuginaceae</taxon>
        <taxon>Albugo</taxon>
    </lineage>
</organism>
<reference evidence="3" key="1">
    <citation type="journal article" date="2011" name="PLoS Biol.">
        <title>Gene gain and loss during evolution of obligate parasitism in the white rust pathogen of Arabidopsis thaliana.</title>
        <authorList>
            <person name="Kemen E."/>
            <person name="Gardiner A."/>
            <person name="Schultz-Larsen T."/>
            <person name="Kemen A.C."/>
            <person name="Balmuth A.L."/>
            <person name="Robert-Seilaniantz A."/>
            <person name="Bailey K."/>
            <person name="Holub E."/>
            <person name="Studholme D.J."/>
            <person name="Maclean D."/>
            <person name="Jones J.D."/>
        </authorList>
    </citation>
    <scope>NUCLEOTIDE SEQUENCE</scope>
</reference>
<dbReference type="AlphaFoldDB" id="F0W4A7"/>
<proteinExistence type="predicted"/>
<reference evidence="3" key="2">
    <citation type="submission" date="2011-02" db="EMBL/GenBank/DDBJ databases">
        <authorList>
            <person name="MacLean D."/>
        </authorList>
    </citation>
    <scope>NUCLEOTIDE SEQUENCE</scope>
</reference>
<accession>F0W4A7</accession>
<evidence type="ECO:0000313" key="3">
    <source>
        <dbReference type="EMBL" id="CCA15940.1"/>
    </source>
</evidence>
<evidence type="ECO:0000259" key="2">
    <source>
        <dbReference type="Pfam" id="PF22936"/>
    </source>
</evidence>
<dbReference type="Pfam" id="PF22936">
    <property type="entry name" value="Pol_BBD"/>
    <property type="match status" value="1"/>
</dbReference>
<dbReference type="EMBL" id="FR824061">
    <property type="protein sequence ID" value="CCA15940.1"/>
    <property type="molecule type" value="Genomic_DNA"/>
</dbReference>
<feature type="region of interest" description="Disordered" evidence="1">
    <location>
        <begin position="347"/>
        <end position="371"/>
    </location>
</feature>
<evidence type="ECO:0000256" key="1">
    <source>
        <dbReference type="SAM" id="MobiDB-lite"/>
    </source>
</evidence>